<dbReference type="CDD" id="cd08952">
    <property type="entry name" value="KR_1_SDR_x"/>
    <property type="match status" value="1"/>
</dbReference>
<keyword evidence="5" id="KW-0808">Transferase</keyword>
<feature type="domain" description="Ketosynthase family 3 (KS3)" evidence="12">
    <location>
        <begin position="32"/>
        <end position="458"/>
    </location>
</feature>
<dbReference type="InterPro" id="IPR032821">
    <property type="entry name" value="PKS_assoc"/>
</dbReference>
<dbReference type="InterPro" id="IPR015083">
    <property type="entry name" value="NorB/c/GfsB-D-like_docking"/>
</dbReference>
<keyword evidence="3" id="KW-0596">Phosphopantetheine</keyword>
<dbReference type="Pfam" id="PF16197">
    <property type="entry name" value="KAsynt_C_assoc"/>
    <property type="match status" value="4"/>
</dbReference>
<dbReference type="Pfam" id="PF08990">
    <property type="entry name" value="Docking"/>
    <property type="match status" value="1"/>
</dbReference>
<feature type="region of interest" description="Disordered" evidence="10">
    <location>
        <begin position="457"/>
        <end position="477"/>
    </location>
</feature>
<dbReference type="Pfam" id="PF00698">
    <property type="entry name" value="Acyl_transf_1"/>
    <property type="match status" value="4"/>
</dbReference>
<dbReference type="FunFam" id="3.40.47.10:FF:000019">
    <property type="entry name" value="Polyketide synthase type I"/>
    <property type="match status" value="4"/>
</dbReference>
<dbReference type="InterPro" id="IPR020843">
    <property type="entry name" value="ER"/>
</dbReference>
<evidence type="ECO:0000256" key="10">
    <source>
        <dbReference type="SAM" id="MobiDB-lite"/>
    </source>
</evidence>
<dbReference type="Pfam" id="PF14765">
    <property type="entry name" value="PS-DH"/>
    <property type="match status" value="3"/>
</dbReference>
<evidence type="ECO:0000256" key="8">
    <source>
        <dbReference type="ARBA" id="ARBA00023315"/>
    </source>
</evidence>
<feature type="active site" description="Proton acceptor; for dehydratase activity" evidence="9">
    <location>
        <position position="2619"/>
    </location>
</feature>
<dbReference type="CDD" id="cd05195">
    <property type="entry name" value="enoyl_red"/>
    <property type="match status" value="1"/>
</dbReference>
<feature type="active site" description="Proton donor; for dehydratase activity" evidence="9">
    <location>
        <position position="1120"/>
    </location>
</feature>
<evidence type="ECO:0000259" key="12">
    <source>
        <dbReference type="PROSITE" id="PS52004"/>
    </source>
</evidence>
<dbReference type="SMART" id="SM00826">
    <property type="entry name" value="PKS_DH"/>
    <property type="match status" value="3"/>
</dbReference>
<dbReference type="Gene3D" id="3.40.47.10">
    <property type="match status" value="4"/>
</dbReference>
<feature type="region of interest" description="N-terminal hotdog fold" evidence="9">
    <location>
        <begin position="6007"/>
        <end position="6132"/>
    </location>
</feature>
<dbReference type="InterPro" id="IPR016036">
    <property type="entry name" value="Malonyl_transacylase_ACP-bd"/>
</dbReference>
<dbReference type="CDD" id="cd00833">
    <property type="entry name" value="PKS"/>
    <property type="match status" value="4"/>
</dbReference>
<keyword evidence="4" id="KW-0597">Phosphoprotein</keyword>
<feature type="active site" description="Proton donor; for dehydratase activity" evidence="9">
    <location>
        <position position="2785"/>
    </location>
</feature>
<dbReference type="PROSITE" id="PS52004">
    <property type="entry name" value="KS3_2"/>
    <property type="match status" value="4"/>
</dbReference>
<dbReference type="InterPro" id="IPR018201">
    <property type="entry name" value="Ketoacyl_synth_AS"/>
</dbReference>
<dbReference type="InterPro" id="IPR013154">
    <property type="entry name" value="ADH-like_N"/>
</dbReference>
<gene>
    <name evidence="14" type="ORF">OG626_04460</name>
</gene>
<dbReference type="Pfam" id="PF13602">
    <property type="entry name" value="ADH_zinc_N_2"/>
    <property type="match status" value="1"/>
</dbReference>
<dbReference type="InterPro" id="IPR016035">
    <property type="entry name" value="Acyl_Trfase/lysoPLipase"/>
</dbReference>
<dbReference type="Pfam" id="PF08240">
    <property type="entry name" value="ADH_N"/>
    <property type="match status" value="1"/>
</dbReference>
<dbReference type="PROSITE" id="PS00606">
    <property type="entry name" value="KS3_1"/>
    <property type="match status" value="4"/>
</dbReference>
<evidence type="ECO:0000256" key="9">
    <source>
        <dbReference type="PROSITE-ProRule" id="PRU01363"/>
    </source>
</evidence>
<dbReference type="InterPro" id="IPR020841">
    <property type="entry name" value="PKS_Beta-ketoAc_synthase_dom"/>
</dbReference>
<keyword evidence="7" id="KW-0511">Multifunctional enzyme</keyword>
<dbReference type="InterPro" id="IPR014030">
    <property type="entry name" value="Ketoacyl_synth_N"/>
</dbReference>
<dbReference type="Gene3D" id="3.90.180.10">
    <property type="entry name" value="Medium-chain alcohol dehydrogenases, catalytic domain"/>
    <property type="match status" value="1"/>
</dbReference>
<dbReference type="Gene3D" id="3.40.366.10">
    <property type="entry name" value="Malonyl-Coenzyme A Acyl Carrier Protein, domain 2"/>
    <property type="match status" value="4"/>
</dbReference>
<protein>
    <submittedName>
        <fullName evidence="14">SDR family NAD(P)-dependent oxidoreductase</fullName>
    </submittedName>
</protein>
<feature type="domain" description="Ketosynthase family 3 (KS3)" evidence="12">
    <location>
        <begin position="3689"/>
        <end position="4115"/>
    </location>
</feature>
<dbReference type="FunFam" id="1.10.1200.10:FF:000007">
    <property type="entry name" value="Probable polyketide synthase pks17"/>
    <property type="match status" value="4"/>
</dbReference>
<feature type="compositionally biased region" description="Low complexity" evidence="10">
    <location>
        <begin position="467"/>
        <end position="477"/>
    </location>
</feature>
<evidence type="ECO:0000259" key="13">
    <source>
        <dbReference type="PROSITE" id="PS52019"/>
    </source>
</evidence>
<dbReference type="InterPro" id="IPR050091">
    <property type="entry name" value="PKS_NRPS_Biosynth_Enz"/>
</dbReference>
<dbReference type="FunFam" id="3.40.50.720:FF:000209">
    <property type="entry name" value="Polyketide synthase Pks12"/>
    <property type="match status" value="1"/>
</dbReference>
<dbReference type="InterPro" id="IPR020806">
    <property type="entry name" value="PKS_PP-bd"/>
</dbReference>
<feature type="region of interest" description="N-terminal hotdog fold" evidence="9">
    <location>
        <begin position="2587"/>
        <end position="2712"/>
    </location>
</feature>
<dbReference type="GO" id="GO:0031177">
    <property type="term" value="F:phosphopantetheine binding"/>
    <property type="evidence" value="ECO:0007669"/>
    <property type="project" value="InterPro"/>
</dbReference>
<accession>A0AAU3GNW7</accession>
<feature type="active site" description="Proton acceptor; for dehydratase activity" evidence="9">
    <location>
        <position position="957"/>
    </location>
</feature>
<dbReference type="SUPFAM" id="SSF53901">
    <property type="entry name" value="Thiolase-like"/>
    <property type="match status" value="4"/>
</dbReference>
<feature type="domain" description="Carrier" evidence="11">
    <location>
        <begin position="1615"/>
        <end position="1690"/>
    </location>
</feature>
<dbReference type="Pfam" id="PF22953">
    <property type="entry name" value="SpnB_Rossmann"/>
    <property type="match status" value="3"/>
</dbReference>
<dbReference type="InterPro" id="IPR057326">
    <property type="entry name" value="KR_dom"/>
</dbReference>
<dbReference type="GO" id="GO:0016491">
    <property type="term" value="F:oxidoreductase activity"/>
    <property type="evidence" value="ECO:0007669"/>
    <property type="project" value="InterPro"/>
</dbReference>
<dbReference type="InterPro" id="IPR049900">
    <property type="entry name" value="PKS_mFAS_DH"/>
</dbReference>
<feature type="domain" description="PKS/mFAS DH" evidence="13">
    <location>
        <begin position="925"/>
        <end position="1194"/>
    </location>
</feature>
<dbReference type="SUPFAM" id="SSF47336">
    <property type="entry name" value="ACP-like"/>
    <property type="match status" value="4"/>
</dbReference>
<feature type="domain" description="PKS/mFAS DH" evidence="13">
    <location>
        <begin position="2587"/>
        <end position="2862"/>
    </location>
</feature>
<evidence type="ECO:0000256" key="7">
    <source>
        <dbReference type="ARBA" id="ARBA00023268"/>
    </source>
</evidence>
<reference evidence="14" key="1">
    <citation type="submission" date="2022-10" db="EMBL/GenBank/DDBJ databases">
        <title>The complete genomes of actinobacterial strains from the NBC collection.</title>
        <authorList>
            <person name="Joergensen T.S."/>
            <person name="Alvarez Arevalo M."/>
            <person name="Sterndorff E.B."/>
            <person name="Faurdal D."/>
            <person name="Vuksanovic O."/>
            <person name="Mourched A.-S."/>
            <person name="Charusanti P."/>
            <person name="Shaw S."/>
            <person name="Blin K."/>
            <person name="Weber T."/>
        </authorList>
    </citation>
    <scope>NUCLEOTIDE SEQUENCE</scope>
    <source>
        <strain evidence="14">NBC_01401</strain>
    </source>
</reference>
<dbReference type="SMART" id="SM00822">
    <property type="entry name" value="PKS_KR"/>
    <property type="match status" value="4"/>
</dbReference>
<organism evidence="14">
    <name type="scientific">Streptomyces sp. NBC_01401</name>
    <dbReference type="NCBI Taxonomy" id="2903854"/>
    <lineage>
        <taxon>Bacteria</taxon>
        <taxon>Bacillati</taxon>
        <taxon>Actinomycetota</taxon>
        <taxon>Actinomycetes</taxon>
        <taxon>Kitasatosporales</taxon>
        <taxon>Streptomycetaceae</taxon>
        <taxon>Streptomyces</taxon>
    </lineage>
</organism>
<dbReference type="GO" id="GO:0033068">
    <property type="term" value="P:macrolide biosynthetic process"/>
    <property type="evidence" value="ECO:0007669"/>
    <property type="project" value="UniProtKB-ARBA"/>
</dbReference>
<dbReference type="Gene3D" id="3.30.70.3290">
    <property type="match status" value="4"/>
</dbReference>
<dbReference type="InterPro" id="IPR014031">
    <property type="entry name" value="Ketoacyl_synth_C"/>
</dbReference>
<dbReference type="InterPro" id="IPR042104">
    <property type="entry name" value="PKS_dehydratase_sf"/>
</dbReference>
<dbReference type="InterPro" id="IPR011032">
    <property type="entry name" value="GroES-like_sf"/>
</dbReference>
<feature type="domain" description="Carrier" evidence="11">
    <location>
        <begin position="3598"/>
        <end position="3673"/>
    </location>
</feature>
<dbReference type="Gene3D" id="3.40.50.720">
    <property type="entry name" value="NAD(P)-binding Rossmann-like Domain"/>
    <property type="match status" value="6"/>
</dbReference>
<evidence type="ECO:0000313" key="14">
    <source>
        <dbReference type="EMBL" id="WTY94200.1"/>
    </source>
</evidence>
<feature type="active site" description="Proton acceptor; for dehydratase activity" evidence="9">
    <location>
        <position position="6039"/>
    </location>
</feature>
<feature type="region of interest" description="N-terminal hotdog fold" evidence="9">
    <location>
        <begin position="925"/>
        <end position="1047"/>
    </location>
</feature>
<dbReference type="InterPro" id="IPR001227">
    <property type="entry name" value="Ac_transferase_dom_sf"/>
</dbReference>
<dbReference type="Pfam" id="PF00109">
    <property type="entry name" value="ketoacyl-synt"/>
    <property type="match status" value="4"/>
</dbReference>
<dbReference type="FunFam" id="3.90.180.10:FF:000032">
    <property type="entry name" value="Probable polyketide synthase pks1"/>
    <property type="match status" value="1"/>
</dbReference>
<dbReference type="CDD" id="cd08956">
    <property type="entry name" value="KR_3_FAS_SDR_x"/>
    <property type="match status" value="3"/>
</dbReference>
<dbReference type="InterPro" id="IPR036736">
    <property type="entry name" value="ACP-like_sf"/>
</dbReference>
<dbReference type="InterPro" id="IPR014043">
    <property type="entry name" value="Acyl_transferase_dom"/>
</dbReference>
<dbReference type="PROSITE" id="PS01162">
    <property type="entry name" value="QOR_ZETA_CRYSTAL"/>
    <property type="match status" value="1"/>
</dbReference>
<dbReference type="InterPro" id="IPR009081">
    <property type="entry name" value="PP-bd_ACP"/>
</dbReference>
<dbReference type="PROSITE" id="PS00012">
    <property type="entry name" value="PHOSPHOPANTETHEINE"/>
    <property type="match status" value="4"/>
</dbReference>
<dbReference type="SMART" id="SM00823">
    <property type="entry name" value="PKS_PP"/>
    <property type="match status" value="4"/>
</dbReference>
<feature type="domain" description="PKS/mFAS DH" evidence="13">
    <location>
        <begin position="6007"/>
        <end position="6288"/>
    </location>
</feature>
<dbReference type="PANTHER" id="PTHR43775">
    <property type="entry name" value="FATTY ACID SYNTHASE"/>
    <property type="match status" value="1"/>
</dbReference>
<dbReference type="InterPro" id="IPR036291">
    <property type="entry name" value="NAD(P)-bd_dom_sf"/>
</dbReference>
<evidence type="ECO:0000256" key="2">
    <source>
        <dbReference type="ARBA" id="ARBA00004792"/>
    </source>
</evidence>
<comment type="cofactor">
    <cofactor evidence="1">
        <name>pantetheine 4'-phosphate</name>
        <dbReference type="ChEBI" id="CHEBI:47942"/>
    </cofactor>
</comment>
<dbReference type="FunFam" id="3.40.366.10:FF:000002">
    <property type="entry name" value="Probable polyketide synthase 2"/>
    <property type="match status" value="4"/>
</dbReference>
<feature type="active site" description="Proton donor; for dehydratase activity" evidence="9">
    <location>
        <position position="6205"/>
    </location>
</feature>
<dbReference type="InterPro" id="IPR020807">
    <property type="entry name" value="PKS_DH"/>
</dbReference>
<dbReference type="SMART" id="SM00827">
    <property type="entry name" value="PKS_AT"/>
    <property type="match status" value="4"/>
</dbReference>
<dbReference type="InterPro" id="IPR055123">
    <property type="entry name" value="SpnB-like_Rossmann"/>
</dbReference>
<name>A0AAU3GNW7_9ACTN</name>
<dbReference type="SUPFAM" id="SSF51735">
    <property type="entry name" value="NAD(P)-binding Rossmann-fold domains"/>
    <property type="match status" value="9"/>
</dbReference>
<evidence type="ECO:0000256" key="4">
    <source>
        <dbReference type="ARBA" id="ARBA00022553"/>
    </source>
</evidence>
<evidence type="ECO:0000256" key="3">
    <source>
        <dbReference type="ARBA" id="ARBA00022450"/>
    </source>
</evidence>
<dbReference type="SMART" id="SM00825">
    <property type="entry name" value="PKS_KS"/>
    <property type="match status" value="4"/>
</dbReference>
<dbReference type="Pfam" id="PF21089">
    <property type="entry name" value="PKS_DH_N"/>
    <property type="match status" value="3"/>
</dbReference>
<dbReference type="GO" id="GO:0004312">
    <property type="term" value="F:fatty acid synthase activity"/>
    <property type="evidence" value="ECO:0007669"/>
    <property type="project" value="TreeGrafter"/>
</dbReference>
<feature type="domain" description="Carrier" evidence="11">
    <location>
        <begin position="5039"/>
        <end position="5114"/>
    </location>
</feature>
<dbReference type="EMBL" id="CP109535">
    <property type="protein sequence ID" value="WTY94200.1"/>
    <property type="molecule type" value="Genomic_DNA"/>
</dbReference>
<feature type="region of interest" description="C-terminal hotdog fold" evidence="9">
    <location>
        <begin position="1059"/>
        <end position="1194"/>
    </location>
</feature>
<dbReference type="Gene3D" id="3.10.129.110">
    <property type="entry name" value="Polyketide synthase dehydratase"/>
    <property type="match status" value="3"/>
</dbReference>
<feature type="domain" description="Ketosynthase family 3 (KS3)" evidence="12">
    <location>
        <begin position="1707"/>
        <end position="2133"/>
    </location>
</feature>
<dbReference type="PROSITE" id="PS52019">
    <property type="entry name" value="PKS_MFAS_DH"/>
    <property type="match status" value="3"/>
</dbReference>
<dbReference type="GO" id="GO:0006633">
    <property type="term" value="P:fatty acid biosynthetic process"/>
    <property type="evidence" value="ECO:0007669"/>
    <property type="project" value="InterPro"/>
</dbReference>
<evidence type="ECO:0000256" key="5">
    <source>
        <dbReference type="ARBA" id="ARBA00022679"/>
    </source>
</evidence>
<proteinExistence type="predicted"/>
<dbReference type="PROSITE" id="PS50075">
    <property type="entry name" value="CARRIER"/>
    <property type="match status" value="4"/>
</dbReference>
<dbReference type="InterPro" id="IPR002364">
    <property type="entry name" value="Quin_OxRdtase/zeta-crystal_CS"/>
</dbReference>
<sequence>MNDDKLRTYLKRVTTDLHHTRQRLTKLEAKDTEPIAIVGMACRYPGGVNSPEDLWRMVAAGTDAVTPFPDDRGWDLERLYDPSGDRPDSSYAREGGFLDEISGFEPQFFGISPNEALAMDPQQRLLLETTWEAFERAGIDPQAQRGAQVGVFAGVQYQDYGSRLRQVPEEVEGFLAGGNSDSVASGRISYTFGFEGPAVSVDTACSSSLVALHLAAQALRAEECTLAVAGGAMVMSTPVAFTEMSRQRGLAADGRCKSFSEGADGTGWGEGVGMLLLERLSDARRNGHPVLALVRGTAVNQDGASSRLTAPNGPAQQRVIRKALTNARLTPADVDVVEAHGTGTPLGDPIEAQALLATYGRAHSTEQPLLLGSLKSNIGHTQAAAGVGGIIKMVQAMRHGQVPPTLHADRPTPQVDWASGTVRLATELQPWPEADRVRRAAVSSFGVSGTNSHIVLEQAPEPEEPAETATAPEADTGTEAETAPAAVTAPALVPWTFSARSPQALRARATQLRALTGADPLDVGHSLATTRSVLEHRAVVLGGGSDTDAALAALAEDGEHPLLVCGTARPTRDLVFVFPGQGAQWTGMAVELLDASPLFAARIAQCAEALAPHVDWSLEDVLRSGDFDRVDVVQPVLFAVMVSLAALWQAAGVRPDAVVGHSQGEIAAAVVAGALSLEDGARVVALRSKAINALAGRGGMTSVALSAEEARRRIGPGLSVAAVNGPSSVVVAGDTAALAALDTWDDVRVRRVPVDYASHSAHVEEIREELLTTLAGLSPRSAEIPFWSTVTGGLLDTAALDAEYWYRNLRQTVELETTVRALGAAGHDVFVEVSPHPVLTAAIEETVTGTFVGTLRRQTGGWDSFLLSLAELHVAGVPADLTALLPGGSRVDLPTYPFQREPYWLEDHSAQQGDVTAAGLGSADHPLLGAVVALADAEGALLTGRLSVRTHPWLADHTVRGAILLPGTAFLELAARAGDQVGCERVEELLLEAPLVLPEHGAVAIQLAVGAPDANGRRTVTLHAAPDGTDEWTRHAGGTLSAAPVVPAADLTVWPPRDATPLDAADMYDRYAAAGFGYGPAFQGLRTAWRRGDELFAEVALPDDQQDAARLFGLHPALLDAALHVTGLADAAEARLPFSWNGMSLHARDATALRVRIAPAGQDAVSVHVADPAGRPVASVESLALRPPADDAVRAPGADAVFRPTWTPVTTAPGTAGPAATVRVEPGGDVRVALHHALAEIQRRLADDEPGQLAFLTTGAISAAPEEDVTDLAGAAVWGLVRSAQSEHPGRFVLVDTDTPSTEAPLVTGEDQLAVRGARLLAPRLERARSDGAPAALDGTVLITGGTGLLGSHLARHLVTRHGVRHLVLLSRTGHAPELHAELTGLGAETDIVACDAADRTALATVIDGLRTPLSAVIHAAGALDDGVVTAQTPERIETVLRPKVDAAVNLHELTRDLDLAAFVLFSSASGVFGGPGQANYAAANAYLDALAQHRRAAGLPAQSLAWSLWEQASAMTGHLDEADLRRIARSGMPPLTVEQGLELFDRALSAPDPLLVLMRLDLPVLRASADPVPPLLRGLVRTPARRAVAARDTAEETTSLAGQLAALPAADRLGAVVDLVRTRVATVLGHASADVIDGSRAFRDLGFDSLASVQLRNRLGAVTGLKLPATLVFDYPTPIALAEHLLAELGEGQDTATTAVQAVAVDEPVAIVSIGCRFPGDVRTPDDLWNLVASGSDAIAAFPGDRGWDLDGLYDPEGARRGSSYAREGGFLAEAADFDPGFFGISPREALAMDPQQRLLLETSWEAFERAGIRPQDLKGSATGVFAGVMYQDYASRITEVPEEIEGFLGTGTSPSVLTGRIAYTFGLEGPAVSVDTACSSSLVAMHLASQALRSGECSLALAGGVTIMSTPALFTEFSRQRGLASDGRCKAFADAADGAGFGEGVGMVLLERLSDARRNGHPVLAVIRGSAVNQDGASNGLSAPNGPSQQRVIRQALANSGVKASEVDVVEAHGTGTSLGDPIEAQALLATYGQERDAGRPLWLGSLKSNIGHTQAAAGVGGVIKMVQAMRHGVLPRTLHVDAPSTHVDWTAGQVELLTESRDWHDQDGPRRAGVSSFGLSGTNAHLILEEAPAEEPVAGEQAAAPVAPAVVPWVLSGRSAEALRGQAAGLVPLVDEDRAAVGAALAGRSVFEHRAVAVGGSAGELTAALKALSDDEPLAGVVSGTTSATGKTVFVFPGQGSQWAGMAVELLESSPVFGARFEECERALAPLVDWSLTDVVRSGAYDRVDVVQPVLWAVMVSLAALWESAGVRPDAVVGHSQGEIAAAVVSGALSLEDGARVVALRSKAITVLAGGGGMVSVPLPVGEVRSLLPEGVSVAAVNGPSSVVVSGDPAGLEQILGQVERAKRVPVDYSSHSVQVEEIREEILHVLEGVSPREVTVPFFSTVDVEWADGTGLDAAYWYRNLRQTVEFEAAVRSLAGAGFGTFVEISAHPVLTMGITATVGDDAVVSGTLRRDEGGLRRFLLSVGELFVRGVAVDFAPFLGGAAAYRDLPTYAFQRQRYWLEASAASGDVSAAGLRSAEHPLLGAALPLADAEGYLFTGRLSLRSHPWLADHAVNGTVLLPGTAFLELAQYAGEQLGCATVEELTLEAPMVLPDRGGLAIQVVVGAPDTDGSRRLTVHGKAQDAPADQDWTRYASGTLTSAAAPGGFAARTWPPAGAEALDLDGFYDRMAGNGFVYGPAFQGLRAAWRQGDSLFAEVALPEEQVDDAGTYGLHPALLDAALQAASLGAFFSGDEARLPFAWRGVSLLASGADVLRVRVRPDGPDSIAIAAVDESGEPVVTIGSLVVRPLNPALFRASRELPYQFRWPVLALDTESAHPEPEVFAVGVGTAHEVTAQVLARLQAALTDDGTLVVRTRAAVATEPDADVDPAHAAVWGLVRSAQAEHPDRFVLVDSDEASGHLVAAAAASGEPQLALRDGVAHQPRLARVGTGDTLLPPADGTSAWLLGTTERGTLENLALLPAPELLAPLADNEVRIEVRAAGMNFRDALNALGLLPGEPGPMGIEGAGVVTATGPGVTGLAVGDRVCGVFAGCYGPVAVADRRLLARIPDGWTFEQAAGVPVVFLTAYRGLVDLAGLSAGETVLVHAAAGGVGMAAVQLARHLGAEVYGTASTGKWEATGLATDHLASSRTADFESAFLAATGGRGVDVVLNSLTGELIDASLRLLPRGGRFVEMGKTDLRDPEQIAAAHEGVRYQDFELMDAGPDRIHAMLTEILGLFEQGVLTPLPTRCWDLRRAPEAMRHLSQAKHVGKLVLTPPRRLDPERAVLITGGSGVLAGLLAEHLVAEHGIRHLVMLSRSGAAPEIAGADVRALTCDVSDRDALAEALGSLDRPLTAVVHTAGVLDDGVLADLTPERLGQVFGAKADAAHHLHELTQDQDLAAFVLFSSAAGSFGAPGQGNYAAANAYLDGLAQHRRAAGLPARSMAWGMWTQRSGLTARLDDGDVARMARSGMAPLSSEQGLALFDAALATDLAAPVMVRVDHDALRRQETLPPVLRGLVRAPARRAATGAGAGSSLGDRLAAMPEQERQRYVLDLVRGAAAVVLGHASPDLVEADKAFRELGFDSLTAVELRNRLTKATGLKLTATLVFDYPTPAVLGAHLLAELAGTRTAVTAPVAAASDEPIAIVAMGCRFPGGVSTPEALWELLAAGGDAISGLPTDRGWNVSRLYDADPDRAGTSYVREGGFLDAVGEFDAGFFGISPREALAMDPQQRLLLETSWETFERAGIDPASLKGTPGGVFMGTNSQDYITLLAGSPDAGEGYIATGNSASVVSGRLSYTFGLEGPAVTVDTACSSSLVALHLASQALRSGECTLALAGGVMVMATPGGFVEFSRQRGLAADGRCKSFGADADGFGMAEGVGILLLERLSDARRNGHPVLAVVRGTAVNQDGASNGLTAPNGPSQQRVIRQALANAGLKASEVDVVEAHGTGTSLGDPIEAQALLATYGQERDAERPLWLGSVKSNIGHTQAAAGVAGIMKMVLAMRHGTLPRTLHADEPSPHIDWTAGNVRLLTEAREWPDGNGPRRAGVSSFGISGTNAHAIIESVPPAAVPAAPPATVVPWLLSGRTPEAVRALADRLRPLTGENPVDVGHTLATRTAFEYRSVVVGRDAEDWTAGLAALDRPVAAGVGRTVFVFPGQGSQWAGMAVELLESSPVFGARFEECERALTPLVDWSLTDVVRSGAYDRVDVVQPVLWAVMVSLAALWESAGVRPDAVVGHSQGEIAAAVVSGALSLEDGARVVALRSKAITVLAGGGGMVSVPLPVDEVRSLLPEGVSVAAVNGPSSVVISGDPAGLESVLASVERAKRVPVDYSSHSVQVEEIREEILHVLEGVSPREVTVPFFSTVDVEWADGTGLDAAYWYRNLRQTVEFEAAVRSLAGAGFGAFVEVSAHPVLTMPIEETAEDVDVDTAVLAVGTLRRDDGGLRRFMTSLGTAWAHGVDVDATALYRGGRQVTLPTYPFQREKYWLAPPSPEVSTDSWRYRVTWRPAAPEARPLPGTWLAVVPEGHREDAWVAGALRALTERGARVEEYVVPAGTGREELAAALADRAQPEGVLSLLALAERPDPAHPGLTSGLALTTVLTQALHDVRWSAPLWCLTQGATSAAGEGELTHPAQAAVWGLGRVIGLEHPEFWGGLVDLPADHDERSAATLCDVLAGGGDEDQWAVRGAAALVRRLTRALPDGRPAKRAWRPRGTVLLTGATGAVGPYIARWLAAAGAEHLVLAGRRGGDVPGAAELVAELAESGTRLEHTVCDVTDRTAVAELTARLDAAGTPVRAVVHAAALIQIASLADTSLTEFEDVVHAKVAGAVHLAELLPDLDAFVLFSSIAGVWGSGDHGAYAAANAFLDALAEHLRGRGTPATSIAWGIWNTPNLVESAAMPGGLDMDRVRRQGLPFIDPELAVGALQRAMDDDETVLAVAEVDWSRFAPVFTSARPRPLLDEIPEVAAQAQEETPAATPVSARLTEAELVTLVREQVASVLGHSGADAVDPKRAFRDIGFDSLTAVELRNRLNSATGLRLPTTVVFDHPNVHAVARHVRAQLHEDTAAPAAPATLVVAAEDEPIALVGMACRFPGGVSSPEELWELLRTGGDVISDFPADRGWDLDGLYDPDPDKPGTSYTRHGGFLAAAGDFDPVFFGISPREALTMDPQQRLLLETSWEAFERAGIDPESQRGERAGVFVGTGYQGYGANAEVPEALQGQMVTGGSASVTSGRIAYTLGLEGPAVSVDTACSSSLVAMHLASQALRSGECSLALAGGVTVMANPEGFIGFSRQRGLAEDGRCKAFAAAADGMGMSEGVGMVVLERLSDARRNGHPVLAVIRGSATNQDGASNGLSAPNGLAQQRVIRQALANARLDPSDVYAVEAHGTGTTLGDPIEAQALLATYGQDREEPLWLGSVKSNIGHTQLASGVAGVIKMVQAMRHGVLPRTLHVDAPSPHVDWTAGKVSLLTEEKPWDGPRRAGVSSFGLSGTNAHLILEEAPAEEPVAGEQAVVPVAPAVVPWVLSGRSVGALRGQAAGLVSLVDEDRAAVGAALAGRSVFEHRAVVAGESAEEFAAALKAVAEGDPLAGVVSGTASPAGRTVFVFPGQGSQWAGMAVELLESSPVFAARFEECERALTPLVDWSLTDVVRSGAYDRVDVVQPVLWAVMVSLAALWESAGVRPDAVVGHSQGEIAAAVVSGALSLEDGARVVALRSKAITVLAGGGGMVSVPLPVDEVRGLLPDGVSVAAVNGPSSVVVSGDPAGLEQILGQVERAKRVPVDYSSHSVQVEEIREEILHVLEGVSPREVTVPFFSTVDVEWADGTGLDAAYWYRNLRQTVEFEAAVRGLAETGYTAFVEISAHPVLTVGIDEAVGDEAVVSGTLRRDEGGLRRFLLSVSELFVRGVAVDFAPFFGGAAAYRDLPTYAFQRQRYWLEASAASGDVSAAGLRSAEHPLLGAALPLADAEGYLFTGRLSLRSHPWLADHAVNGTVLLPGTAFLELAQYAGEQLGCATVEELTLEAPMVLPDRGGLTLQLSVGAPDASGRRPLNLYTREDDAFAEQEWTRHATGALATGVATADALTGVWPPAGAEPLDTTDLYTRFAEQGYQYGPGFQGLRAAWHRGDEVYAEVALPESQRDRARRFGLHPALLDAALHALWLAAVGSGPSADEAGGVRLPFSWGGTSLYASGATTLRVRLTTTGTDEVAITVADAAGSPVAAVESLVMRPLAAGQLEATRVRSLYRVDWHPVTADGTAVPPYEVADFTGSGDNVHAVAHRALARVQEWLAVEHEDDRRLVFVTRGAAGPGTRDAVHASVWGLVRAAQSEHPDQFVLVDLGQDDDVTQWLPAVVASGEPQIAVRDGAVLAARLVRAAPTGEEPKWDPNGTVLVTGAGGVLGGLTARHLVDRHGVRDLVLVGRSGPDPELVAELTAAGARVVAARCDAADRTAMAELIAAVPADRPLTGIVHAAGVLDDAPVTALTPEQLDRVLRPKADAALLLDELTRGLRLSAFVLFSSASATFGAAGQANYAAANAFLDALAERRRAEGLPAQSLGWGFWEQRSAMTGGLGDREVARLTSGGVRPIGSADGLALFDAASAMDDAVLVPIHLDLSPRGGQVPPLLRHLVRPAVRRTPAAADGPADATTFRQRLEGLPEDGRRESLLDLVRSTVAAVVAYDGPAAVDPEVTFVSLGFDSLMAVELRNRLSAAVGTRLTPTLVFDYPTASGLADYLHDKLGLAPAEAAAAPEPAGNADIGVNADESEVREAMAAVSVEQLRAAGVLDVILRLAEQGRQQTTADRIDHIQSMDVDDLVRLASALGNDES</sequence>
<feature type="region of interest" description="C-terminal hotdog fold" evidence="9">
    <location>
        <begin position="2724"/>
        <end position="2862"/>
    </location>
</feature>
<dbReference type="SUPFAM" id="SSF50129">
    <property type="entry name" value="GroES-like"/>
    <property type="match status" value="1"/>
</dbReference>
<evidence type="ECO:0000256" key="6">
    <source>
        <dbReference type="ARBA" id="ARBA00023194"/>
    </source>
</evidence>
<keyword evidence="8" id="KW-0012">Acyltransferase</keyword>
<dbReference type="GO" id="GO:0008270">
    <property type="term" value="F:zinc ion binding"/>
    <property type="evidence" value="ECO:0007669"/>
    <property type="project" value="InterPro"/>
</dbReference>
<dbReference type="InterPro" id="IPR049552">
    <property type="entry name" value="PKS_DH_N"/>
</dbReference>
<dbReference type="Pfam" id="PF02801">
    <property type="entry name" value="Ketoacyl-synt_C"/>
    <property type="match status" value="4"/>
</dbReference>
<dbReference type="Pfam" id="PF08659">
    <property type="entry name" value="KR"/>
    <property type="match status" value="4"/>
</dbReference>
<dbReference type="InterPro" id="IPR013968">
    <property type="entry name" value="PKS_KR"/>
</dbReference>
<feature type="domain" description="Carrier" evidence="11">
    <location>
        <begin position="6714"/>
        <end position="6789"/>
    </location>
</feature>
<dbReference type="SMART" id="SM01294">
    <property type="entry name" value="PKS_PP_betabranch"/>
    <property type="match status" value="4"/>
</dbReference>
<dbReference type="Gene3D" id="1.10.1200.10">
    <property type="entry name" value="ACP-like"/>
    <property type="match status" value="4"/>
</dbReference>
<evidence type="ECO:0000256" key="1">
    <source>
        <dbReference type="ARBA" id="ARBA00001957"/>
    </source>
</evidence>
<feature type="domain" description="Ketosynthase family 3 (KS3)" evidence="12">
    <location>
        <begin position="5133"/>
        <end position="5553"/>
    </location>
</feature>
<comment type="pathway">
    <text evidence="2">Antibiotic biosynthesis.</text>
</comment>
<dbReference type="InterPro" id="IPR049551">
    <property type="entry name" value="PKS_DH_C"/>
</dbReference>
<feature type="region of interest" description="C-terminal hotdog fold" evidence="9">
    <location>
        <begin position="6144"/>
        <end position="6288"/>
    </location>
</feature>
<evidence type="ECO:0000259" key="11">
    <source>
        <dbReference type="PROSITE" id="PS50075"/>
    </source>
</evidence>
<dbReference type="GO" id="GO:0004315">
    <property type="term" value="F:3-oxoacyl-[acyl-carrier-protein] synthase activity"/>
    <property type="evidence" value="ECO:0007669"/>
    <property type="project" value="InterPro"/>
</dbReference>
<dbReference type="PANTHER" id="PTHR43775:SF51">
    <property type="entry name" value="INACTIVE PHENOLPHTHIOCEROL SYNTHESIS POLYKETIDE SYNTHASE TYPE I PKS1-RELATED"/>
    <property type="match status" value="1"/>
</dbReference>
<dbReference type="Pfam" id="PF00550">
    <property type="entry name" value="PP-binding"/>
    <property type="match status" value="4"/>
</dbReference>
<dbReference type="SMART" id="SM00829">
    <property type="entry name" value="PKS_ER"/>
    <property type="match status" value="1"/>
</dbReference>
<dbReference type="InterPro" id="IPR006162">
    <property type="entry name" value="Ppantetheine_attach_site"/>
</dbReference>
<dbReference type="InterPro" id="IPR016039">
    <property type="entry name" value="Thiolase-like"/>
</dbReference>
<dbReference type="SUPFAM" id="SSF52151">
    <property type="entry name" value="FabD/lysophospholipase-like"/>
    <property type="match status" value="4"/>
</dbReference>
<keyword evidence="6" id="KW-0045">Antibiotic biosynthesis</keyword>
<dbReference type="SUPFAM" id="SSF55048">
    <property type="entry name" value="Probable ACP-binding domain of malonyl-CoA ACP transacylase"/>
    <property type="match status" value="4"/>
</dbReference>